<evidence type="ECO:0000313" key="2">
    <source>
        <dbReference type="EMBL" id="GAA0474260.1"/>
    </source>
</evidence>
<feature type="signal peptide" evidence="1">
    <location>
        <begin position="1"/>
        <end position="28"/>
    </location>
</feature>
<reference evidence="2 3" key="1">
    <citation type="journal article" date="2019" name="Int. J. Syst. Evol. Microbiol.">
        <title>The Global Catalogue of Microorganisms (GCM) 10K type strain sequencing project: providing services to taxonomists for standard genome sequencing and annotation.</title>
        <authorList>
            <consortium name="The Broad Institute Genomics Platform"/>
            <consortium name="The Broad Institute Genome Sequencing Center for Infectious Disease"/>
            <person name="Wu L."/>
            <person name="Ma J."/>
        </authorList>
    </citation>
    <scope>NUCLEOTIDE SEQUENCE [LARGE SCALE GENOMIC DNA]</scope>
    <source>
        <strain evidence="2 3">JCM 10649</strain>
    </source>
</reference>
<gene>
    <name evidence="2" type="ORF">GCM10009544_40350</name>
</gene>
<accession>A0ABN1AE56</accession>
<dbReference type="EMBL" id="BAAAHB010000046">
    <property type="protein sequence ID" value="GAA0474260.1"/>
    <property type="molecule type" value="Genomic_DNA"/>
</dbReference>
<evidence type="ECO:0008006" key="4">
    <source>
        <dbReference type="Google" id="ProtNLM"/>
    </source>
</evidence>
<keyword evidence="1" id="KW-0732">Signal</keyword>
<organism evidence="2 3">
    <name type="scientific">Streptomyces stramineus</name>
    <dbReference type="NCBI Taxonomy" id="173861"/>
    <lineage>
        <taxon>Bacteria</taxon>
        <taxon>Bacillati</taxon>
        <taxon>Actinomycetota</taxon>
        <taxon>Actinomycetes</taxon>
        <taxon>Kitasatosporales</taxon>
        <taxon>Streptomycetaceae</taxon>
        <taxon>Streptomyces</taxon>
    </lineage>
</organism>
<proteinExistence type="predicted"/>
<feature type="chain" id="PRO_5046136737" description="Secreted protein" evidence="1">
    <location>
        <begin position="29"/>
        <end position="157"/>
    </location>
</feature>
<protein>
    <recommendedName>
        <fullName evidence="4">Secreted protein</fullName>
    </recommendedName>
</protein>
<comment type="caution">
    <text evidence="2">The sequence shown here is derived from an EMBL/GenBank/DDBJ whole genome shotgun (WGS) entry which is preliminary data.</text>
</comment>
<sequence>MFHFDFRRPVVAVAVCAAVLGVAVPAVAAAPVGAAPVGAGQHRPAAGQYDAKQVHAFLTGFYGQHGPSPAARKNKVTEELKKKAAATKDYDLLLCAQNTPRSIAIGKVTTAQSAGMGWATVTTKWGGGPDGRFTAYVGLDASKPLKLADIVCGDLRR</sequence>
<evidence type="ECO:0000313" key="3">
    <source>
        <dbReference type="Proteomes" id="UP001499895"/>
    </source>
</evidence>
<keyword evidence="3" id="KW-1185">Reference proteome</keyword>
<dbReference type="RefSeq" id="WP_344092662.1">
    <property type="nucleotide sequence ID" value="NZ_BAAAHB010000046.1"/>
</dbReference>
<name>A0ABN1AE56_9ACTN</name>
<dbReference type="Proteomes" id="UP001499895">
    <property type="component" value="Unassembled WGS sequence"/>
</dbReference>
<evidence type="ECO:0000256" key="1">
    <source>
        <dbReference type="SAM" id="SignalP"/>
    </source>
</evidence>